<dbReference type="PANTHER" id="PTHR11215">
    <property type="entry name" value="METAL DEPENDENT HYDROLASE - RELATED"/>
    <property type="match status" value="1"/>
</dbReference>
<evidence type="ECO:0000313" key="3">
    <source>
        <dbReference type="Proteomes" id="UP000289257"/>
    </source>
</evidence>
<dbReference type="Pfam" id="PF03690">
    <property type="entry name" value="MYG1_exonuc"/>
    <property type="match status" value="1"/>
</dbReference>
<evidence type="ECO:0000313" key="2">
    <source>
        <dbReference type="EMBL" id="RWZ78231.1"/>
    </source>
</evidence>
<comment type="similarity">
    <text evidence="1">Belongs to the MYG1 family.</text>
</comment>
<dbReference type="EMBL" id="SCKX01000001">
    <property type="protein sequence ID" value="RWZ78231.1"/>
    <property type="molecule type" value="Genomic_DNA"/>
</dbReference>
<sequence>MIIATHDGPFHADDVFGYVLLKSIFPTADFIRTRDTDKLAKADIVFDVGGVQDSTMKRFDHHVLSAAKRPNGVIYSAFGLLWNEYGLQYCDNDKDIHRRIDKELVEFIDADDNGQIIDTRTDFQALRPTIDELVRSFNPVDAESFDEQFIKASDIAEQILERFKKTILSKLTIEKSVIKSFELSSNKSFISIDHYIPVHDLRDMPGQLLYIVCQEKPDRWLLCTVQNNNSFDSLRKPLPQSWGGLSGEDFVRETGVEDVQSCHINRFIAVTYTEQAALELARQATQI</sequence>
<dbReference type="GO" id="GO:0005737">
    <property type="term" value="C:cytoplasm"/>
    <property type="evidence" value="ECO:0007669"/>
    <property type="project" value="TreeGrafter"/>
</dbReference>
<dbReference type="AlphaFoldDB" id="A0A4Q0AGF6"/>
<dbReference type="PANTHER" id="PTHR11215:SF1">
    <property type="entry name" value="MYG1 EXONUCLEASE"/>
    <property type="match status" value="1"/>
</dbReference>
<keyword evidence="3" id="KW-1185">Reference proteome</keyword>
<gene>
    <name evidence="2" type="ORF">EOT05_00475</name>
</gene>
<dbReference type="InterPro" id="IPR003226">
    <property type="entry name" value="MYG1_exonuclease"/>
</dbReference>
<dbReference type="Proteomes" id="UP000289257">
    <property type="component" value="Unassembled WGS sequence"/>
</dbReference>
<evidence type="ECO:0000256" key="1">
    <source>
        <dbReference type="ARBA" id="ARBA00010105"/>
    </source>
</evidence>
<reference evidence="2" key="1">
    <citation type="submission" date="2019-01" db="EMBL/GenBank/DDBJ databases">
        <title>Genomic signatures and co-occurrence patterns of the ultra-small Saccharimodia (Patescibacteria phylum) suggest a symbiotic lifestyle.</title>
        <authorList>
            <person name="Lemos L."/>
            <person name="Medeiros J."/>
            <person name="Andreote F."/>
            <person name="Fernandes G."/>
            <person name="Varani A."/>
            <person name="Oliveira G."/>
            <person name="Pylro V."/>
        </authorList>
    </citation>
    <scope>NUCLEOTIDE SEQUENCE [LARGE SCALE GENOMIC DNA]</scope>
    <source>
        <strain evidence="2">AMD02</strain>
    </source>
</reference>
<accession>A0A4Q0AGF6</accession>
<organism evidence="2 3">
    <name type="scientific">Candidatus Microsaccharimonas sossegonensis</name>
    <dbReference type="NCBI Taxonomy" id="2506948"/>
    <lineage>
        <taxon>Bacteria</taxon>
        <taxon>Candidatus Saccharimonadota</taxon>
        <taxon>Candidatus Saccharimonadia</taxon>
        <taxon>Candidatus Saccharimonadales</taxon>
        <taxon>Candidatus Saccharimonadaceae</taxon>
        <taxon>Candidatus Microsaccharimonas</taxon>
    </lineage>
</organism>
<protein>
    <submittedName>
        <fullName evidence="2">MYG1 family protein</fullName>
    </submittedName>
</protein>
<proteinExistence type="inferred from homology"/>
<comment type="caution">
    <text evidence="2">The sequence shown here is derived from an EMBL/GenBank/DDBJ whole genome shotgun (WGS) entry which is preliminary data.</text>
</comment>
<name>A0A4Q0AGF6_9BACT</name>